<name>A0AAD3D6J1_9STRA</name>
<feature type="compositionally biased region" description="Polar residues" evidence="1">
    <location>
        <begin position="25"/>
        <end position="49"/>
    </location>
</feature>
<evidence type="ECO:0000313" key="3">
    <source>
        <dbReference type="Proteomes" id="UP001054902"/>
    </source>
</evidence>
<evidence type="ECO:0000313" key="2">
    <source>
        <dbReference type="EMBL" id="GFH58733.1"/>
    </source>
</evidence>
<accession>A0AAD3D6J1</accession>
<dbReference type="AlphaFoldDB" id="A0AAD3D6J1"/>
<feature type="compositionally biased region" description="Acidic residues" evidence="1">
    <location>
        <begin position="355"/>
        <end position="373"/>
    </location>
</feature>
<feature type="region of interest" description="Disordered" evidence="1">
    <location>
        <begin position="350"/>
        <end position="390"/>
    </location>
</feature>
<dbReference type="EMBL" id="BLLK01000062">
    <property type="protein sequence ID" value="GFH58733.1"/>
    <property type="molecule type" value="Genomic_DNA"/>
</dbReference>
<feature type="compositionally biased region" description="Polar residues" evidence="1">
    <location>
        <begin position="374"/>
        <end position="390"/>
    </location>
</feature>
<proteinExistence type="predicted"/>
<reference evidence="2 3" key="1">
    <citation type="journal article" date="2021" name="Sci. Rep.">
        <title>The genome of the diatom Chaetoceros tenuissimus carries an ancient integrated fragment of an extant virus.</title>
        <authorList>
            <person name="Hongo Y."/>
            <person name="Kimura K."/>
            <person name="Takaki Y."/>
            <person name="Yoshida Y."/>
            <person name="Baba S."/>
            <person name="Kobayashi G."/>
            <person name="Nagasaki K."/>
            <person name="Hano T."/>
            <person name="Tomaru Y."/>
        </authorList>
    </citation>
    <scope>NUCLEOTIDE SEQUENCE [LARGE SCALE GENOMIC DNA]</scope>
    <source>
        <strain evidence="2 3">NIES-3715</strain>
    </source>
</reference>
<evidence type="ECO:0000256" key="1">
    <source>
        <dbReference type="SAM" id="MobiDB-lite"/>
    </source>
</evidence>
<dbReference type="Proteomes" id="UP001054902">
    <property type="component" value="Unassembled WGS sequence"/>
</dbReference>
<feature type="region of interest" description="Disordered" evidence="1">
    <location>
        <begin position="25"/>
        <end position="63"/>
    </location>
</feature>
<sequence length="390" mass="43356">MKIDSYSIQDPYALPGSYFFPKSTNNTVKQESKPSLNLDVSQEKNSNVEGKSKESSPNSSWYSSSNDLLISIKSASIDHIRLIQSFTAFRPSGIRDRVSSISNSFGNFGITSTDSDEQWGEYGDDTVDEEDKNEYCIASASPDQHEVEESSNHALTYDQQACSPTNTMHSHAFHSNSSSETNSHDDAIQFTLSISFNGRKYIATRALPLFVKLRTDLMQEIARSKKNKVRFHDPTTPSQHNQDIFYESREHEEEVVIPELPTDGNIGMTGCGFRGLQEAVTKYCPPMESWIRNVAALVPSSPTLANFLWEPLHKSNNFDSISNFGNAHNSTNSLGGLGSVRGSSLTLNSITESTGNEDLDESDESDSENEDTFESQNTFTTPKSSFSQFY</sequence>
<gene>
    <name evidence="2" type="ORF">CTEN210_15209</name>
</gene>
<keyword evidence="3" id="KW-1185">Reference proteome</keyword>
<organism evidence="2 3">
    <name type="scientific">Chaetoceros tenuissimus</name>
    <dbReference type="NCBI Taxonomy" id="426638"/>
    <lineage>
        <taxon>Eukaryota</taxon>
        <taxon>Sar</taxon>
        <taxon>Stramenopiles</taxon>
        <taxon>Ochrophyta</taxon>
        <taxon>Bacillariophyta</taxon>
        <taxon>Coscinodiscophyceae</taxon>
        <taxon>Chaetocerotophycidae</taxon>
        <taxon>Chaetocerotales</taxon>
        <taxon>Chaetocerotaceae</taxon>
        <taxon>Chaetoceros</taxon>
    </lineage>
</organism>
<protein>
    <submittedName>
        <fullName evidence="2">Uncharacterized protein</fullName>
    </submittedName>
</protein>
<comment type="caution">
    <text evidence="2">The sequence shown here is derived from an EMBL/GenBank/DDBJ whole genome shotgun (WGS) entry which is preliminary data.</text>
</comment>